<dbReference type="HAMAP" id="MF_00215">
    <property type="entry name" value="Pantothen_kinase_1"/>
    <property type="match status" value="1"/>
</dbReference>
<dbReference type="NCBIfam" id="TIGR00554">
    <property type="entry name" value="panK_bact"/>
    <property type="match status" value="1"/>
</dbReference>
<dbReference type="GO" id="GO:0005524">
    <property type="term" value="F:ATP binding"/>
    <property type="evidence" value="ECO:0007669"/>
    <property type="project" value="UniProtKB-UniRule"/>
</dbReference>
<keyword evidence="8 14" id="KW-0808">Transferase</keyword>
<evidence type="ECO:0000256" key="7">
    <source>
        <dbReference type="ARBA" id="ARBA00022490"/>
    </source>
</evidence>
<feature type="binding site" evidence="14">
    <location>
        <begin position="105"/>
        <end position="112"/>
    </location>
    <ligand>
        <name>ATP</name>
        <dbReference type="ChEBI" id="CHEBI:30616"/>
    </ligand>
</feature>
<dbReference type="AlphaFoldDB" id="A0A0R1P395"/>
<dbReference type="Proteomes" id="UP000050901">
    <property type="component" value="Unassembled WGS sequence"/>
</dbReference>
<dbReference type="Pfam" id="PF00485">
    <property type="entry name" value="PRK"/>
    <property type="match status" value="1"/>
</dbReference>
<dbReference type="GO" id="GO:0015937">
    <property type="term" value="P:coenzyme A biosynthetic process"/>
    <property type="evidence" value="ECO:0007669"/>
    <property type="project" value="UniProtKB-UniRule"/>
</dbReference>
<organism evidence="17 18">
    <name type="scientific">Limosilactobacillus mucosae DSM 13345</name>
    <dbReference type="NCBI Taxonomy" id="1423771"/>
    <lineage>
        <taxon>Bacteria</taxon>
        <taxon>Bacillati</taxon>
        <taxon>Bacillota</taxon>
        <taxon>Bacilli</taxon>
        <taxon>Lactobacillales</taxon>
        <taxon>Lactobacillaceae</taxon>
        <taxon>Limosilactobacillus</taxon>
    </lineage>
</organism>
<keyword evidence="7 14" id="KW-0963">Cytoplasm</keyword>
<keyword evidence="12 14" id="KW-0173">Coenzyme A biosynthesis</keyword>
<accession>A0A0R1P395</accession>
<keyword evidence="9 14" id="KW-0547">Nucleotide-binding</keyword>
<evidence type="ECO:0000256" key="15">
    <source>
        <dbReference type="RuleBase" id="RU003530"/>
    </source>
</evidence>
<dbReference type="EMBL" id="AZEQ01000002">
    <property type="protein sequence ID" value="KRL26751.1"/>
    <property type="molecule type" value="Genomic_DNA"/>
</dbReference>
<dbReference type="PIRSF" id="PIRSF000545">
    <property type="entry name" value="Pantothenate_kin"/>
    <property type="match status" value="1"/>
</dbReference>
<evidence type="ECO:0000256" key="3">
    <source>
        <dbReference type="ARBA" id="ARBA00005225"/>
    </source>
</evidence>
<dbReference type="EC" id="2.7.1.33" evidence="5 14"/>
<evidence type="ECO:0000256" key="1">
    <source>
        <dbReference type="ARBA" id="ARBA00001206"/>
    </source>
</evidence>
<dbReference type="GO" id="GO:0004594">
    <property type="term" value="F:pantothenate kinase activity"/>
    <property type="evidence" value="ECO:0007669"/>
    <property type="project" value="UniProtKB-UniRule"/>
</dbReference>
<comment type="caution">
    <text evidence="17">The sequence shown here is derived from an EMBL/GenBank/DDBJ whole genome shotgun (WGS) entry which is preliminary data.</text>
</comment>
<evidence type="ECO:0000313" key="18">
    <source>
        <dbReference type="Proteomes" id="UP000050901"/>
    </source>
</evidence>
<evidence type="ECO:0000313" key="17">
    <source>
        <dbReference type="EMBL" id="KRL26751.1"/>
    </source>
</evidence>
<gene>
    <name evidence="14" type="primary">coaA</name>
    <name evidence="17" type="ORF">FC47_GL000883</name>
</gene>
<comment type="similarity">
    <text evidence="4 14 15">Belongs to the prokaryotic pantothenate kinase family.</text>
</comment>
<dbReference type="UniPathway" id="UPA00241">
    <property type="reaction ID" value="UER00352"/>
</dbReference>
<evidence type="ECO:0000256" key="11">
    <source>
        <dbReference type="ARBA" id="ARBA00022840"/>
    </source>
</evidence>
<evidence type="ECO:0000259" key="16">
    <source>
        <dbReference type="Pfam" id="PF00485"/>
    </source>
</evidence>
<dbReference type="Gene3D" id="3.40.50.300">
    <property type="entry name" value="P-loop containing nucleotide triphosphate hydrolases"/>
    <property type="match status" value="1"/>
</dbReference>
<dbReference type="PANTHER" id="PTHR10285">
    <property type="entry name" value="URIDINE KINASE"/>
    <property type="match status" value="1"/>
</dbReference>
<evidence type="ECO:0000256" key="9">
    <source>
        <dbReference type="ARBA" id="ARBA00022741"/>
    </source>
</evidence>
<feature type="domain" description="Phosphoribulokinase/uridine kinase" evidence="16">
    <location>
        <begin position="100"/>
        <end position="248"/>
    </location>
</feature>
<dbReference type="GO" id="GO:0005737">
    <property type="term" value="C:cytoplasm"/>
    <property type="evidence" value="ECO:0007669"/>
    <property type="project" value="UniProtKB-SubCell"/>
</dbReference>
<evidence type="ECO:0000256" key="6">
    <source>
        <dbReference type="ARBA" id="ARBA00015080"/>
    </source>
</evidence>
<evidence type="ECO:0000256" key="4">
    <source>
        <dbReference type="ARBA" id="ARBA00006087"/>
    </source>
</evidence>
<evidence type="ECO:0000256" key="5">
    <source>
        <dbReference type="ARBA" id="ARBA00012102"/>
    </source>
</evidence>
<proteinExistence type="inferred from homology"/>
<dbReference type="InterPro" id="IPR004566">
    <property type="entry name" value="PanK"/>
</dbReference>
<dbReference type="InterPro" id="IPR006083">
    <property type="entry name" value="PRK/URK"/>
</dbReference>
<evidence type="ECO:0000256" key="8">
    <source>
        <dbReference type="ARBA" id="ARBA00022679"/>
    </source>
</evidence>
<dbReference type="CDD" id="cd02025">
    <property type="entry name" value="PanK"/>
    <property type="match status" value="1"/>
</dbReference>
<dbReference type="PATRIC" id="fig|1423771.3.peg.892"/>
<evidence type="ECO:0000256" key="2">
    <source>
        <dbReference type="ARBA" id="ARBA00004496"/>
    </source>
</evidence>
<dbReference type="SUPFAM" id="SSF52540">
    <property type="entry name" value="P-loop containing nucleoside triphosphate hydrolases"/>
    <property type="match status" value="1"/>
</dbReference>
<evidence type="ECO:0000256" key="14">
    <source>
        <dbReference type="HAMAP-Rule" id="MF_00215"/>
    </source>
</evidence>
<keyword evidence="11 14" id="KW-0067">ATP-binding</keyword>
<reference evidence="17 18" key="1">
    <citation type="journal article" date="2015" name="Genome Announc.">
        <title>Expanding the biotechnology potential of lactobacilli through comparative genomics of 213 strains and associated genera.</title>
        <authorList>
            <person name="Sun Z."/>
            <person name="Harris H.M."/>
            <person name="McCann A."/>
            <person name="Guo C."/>
            <person name="Argimon S."/>
            <person name="Zhang W."/>
            <person name="Yang X."/>
            <person name="Jeffery I.B."/>
            <person name="Cooney J.C."/>
            <person name="Kagawa T.F."/>
            <person name="Liu W."/>
            <person name="Song Y."/>
            <person name="Salvetti E."/>
            <person name="Wrobel A."/>
            <person name="Rasinkangas P."/>
            <person name="Parkhill J."/>
            <person name="Rea M.C."/>
            <person name="O'Sullivan O."/>
            <person name="Ritari J."/>
            <person name="Douillard F.P."/>
            <person name="Paul Ross R."/>
            <person name="Yang R."/>
            <person name="Briner A.E."/>
            <person name="Felis G.E."/>
            <person name="de Vos W.M."/>
            <person name="Barrangou R."/>
            <person name="Klaenhammer T.R."/>
            <person name="Caufield P.W."/>
            <person name="Cui Y."/>
            <person name="Zhang H."/>
            <person name="O'Toole P.W."/>
        </authorList>
    </citation>
    <scope>NUCLEOTIDE SEQUENCE [LARGE SCALE GENOMIC DNA]</scope>
    <source>
        <strain evidence="17 18">DSM 13345</strain>
    </source>
</reference>
<keyword evidence="10 14" id="KW-0418">Kinase</keyword>
<evidence type="ECO:0000256" key="10">
    <source>
        <dbReference type="ARBA" id="ARBA00022777"/>
    </source>
</evidence>
<protein>
    <recommendedName>
        <fullName evidence="6 14">Pantothenate kinase</fullName>
        <ecNumber evidence="5 14">2.7.1.33</ecNumber>
    </recommendedName>
    <alternativeName>
        <fullName evidence="13 14">Pantothenic acid kinase</fullName>
    </alternativeName>
</protein>
<evidence type="ECO:0000256" key="12">
    <source>
        <dbReference type="ARBA" id="ARBA00022993"/>
    </source>
</evidence>
<evidence type="ECO:0000256" key="13">
    <source>
        <dbReference type="ARBA" id="ARBA00032866"/>
    </source>
</evidence>
<comment type="pathway">
    <text evidence="3 14 15">Cofactor biosynthesis; coenzyme A biosynthesis; CoA from (R)-pantothenate: step 1/5.</text>
</comment>
<name>A0A0R1P395_LIMMU</name>
<dbReference type="InterPro" id="IPR027417">
    <property type="entry name" value="P-loop_NTPase"/>
</dbReference>
<comment type="catalytic activity">
    <reaction evidence="1 14 15">
        <text>(R)-pantothenate + ATP = (R)-4'-phosphopantothenate + ADP + H(+)</text>
        <dbReference type="Rhea" id="RHEA:16373"/>
        <dbReference type="ChEBI" id="CHEBI:10986"/>
        <dbReference type="ChEBI" id="CHEBI:15378"/>
        <dbReference type="ChEBI" id="CHEBI:29032"/>
        <dbReference type="ChEBI" id="CHEBI:30616"/>
        <dbReference type="ChEBI" id="CHEBI:456216"/>
        <dbReference type="EC" id="2.7.1.33"/>
    </reaction>
</comment>
<sequence>MIKLKKKFDKKDQNNMDEWLNYDRFDRETWHSFFPYGKTFLTQENLDDIKSLNDQISLADVREVYLPLIKLIQLQYQNYLQMQLQKMTFLRKPMRRIPYIIGIAGSVAVGKSTSARLLQILLKRLMPDKQVELITTDGFIYPNRELEKRGIMARKGFPESYDMEKLLTFLNDVNAGKDYVQAPIYSHSVYDIVPDEYQVIEKPDVLIVEGINVLQLPTTQRIYVSDFFDFAIYIDAEPELIEQWYLERFGMLLDTAFQDPSNYYYPYTKGNRQQAFAMARKVWDTVDLPNLRDYILPTRNRADVILHKAENHHIDRIYLRED</sequence>
<comment type="subcellular location">
    <subcellularLocation>
        <location evidence="2 14 15">Cytoplasm</location>
    </subcellularLocation>
</comment>